<evidence type="ECO:0000259" key="5">
    <source>
        <dbReference type="Pfam" id="PF01321"/>
    </source>
</evidence>
<dbReference type="GO" id="GO:0046872">
    <property type="term" value="F:metal ion binding"/>
    <property type="evidence" value="ECO:0007669"/>
    <property type="project" value="UniProtKB-KW"/>
</dbReference>
<keyword evidence="6" id="KW-0645">Protease</keyword>
<dbReference type="AlphaFoldDB" id="A0A7G9YXT6"/>
<dbReference type="PROSITE" id="PS00491">
    <property type="entry name" value="PROLINE_PEPTIDASE"/>
    <property type="match status" value="1"/>
</dbReference>
<feature type="domain" description="Peptidase M24" evidence="4">
    <location>
        <begin position="137"/>
        <end position="358"/>
    </location>
</feature>
<evidence type="ECO:0000256" key="1">
    <source>
        <dbReference type="ARBA" id="ARBA00022723"/>
    </source>
</evidence>
<organism evidence="6">
    <name type="scientific">Candidatus Methanophagaceae archaeon ANME-1 ERB6</name>
    <dbReference type="NCBI Taxonomy" id="2759912"/>
    <lineage>
        <taxon>Archaea</taxon>
        <taxon>Methanobacteriati</taxon>
        <taxon>Methanobacteriota</taxon>
        <taxon>Stenosarchaea group</taxon>
        <taxon>Methanomicrobia</taxon>
        <taxon>Candidatus Methanophagales</taxon>
        <taxon>Candidatus Methanophagaceae</taxon>
    </lineage>
</organism>
<dbReference type="EMBL" id="MT631522">
    <property type="protein sequence ID" value="QNO52820.1"/>
    <property type="molecule type" value="Genomic_DNA"/>
</dbReference>
<feature type="domain" description="Creatinase N-terminal" evidence="5">
    <location>
        <begin position="17"/>
        <end position="128"/>
    </location>
</feature>
<dbReference type="EC" id="3.4.13.9" evidence="6"/>
<dbReference type="Gene3D" id="3.40.350.10">
    <property type="entry name" value="Creatinase/prolidase N-terminal domain"/>
    <property type="match status" value="1"/>
</dbReference>
<dbReference type="SUPFAM" id="SSF55920">
    <property type="entry name" value="Creatinase/aminopeptidase"/>
    <property type="match status" value="1"/>
</dbReference>
<dbReference type="Pfam" id="PF00557">
    <property type="entry name" value="Peptidase_M24"/>
    <property type="match status" value="1"/>
</dbReference>
<accession>A0A7G9YXT6</accession>
<evidence type="ECO:0000256" key="3">
    <source>
        <dbReference type="RuleBase" id="RU000590"/>
    </source>
</evidence>
<dbReference type="InterPro" id="IPR000587">
    <property type="entry name" value="Creatinase_N"/>
</dbReference>
<dbReference type="InterPro" id="IPR000994">
    <property type="entry name" value="Pept_M24"/>
</dbReference>
<keyword evidence="1 3" id="KW-0479">Metal-binding</keyword>
<gene>
    <name evidence="6" type="primary">pepQ</name>
    <name evidence="6" type="ORF">KPNLKIIH_00012</name>
</gene>
<dbReference type="InterPro" id="IPR050659">
    <property type="entry name" value="Peptidase_M24B"/>
</dbReference>
<dbReference type="InterPro" id="IPR001131">
    <property type="entry name" value="Peptidase_M24B_aminopep-P_CS"/>
</dbReference>
<dbReference type="Pfam" id="PF01321">
    <property type="entry name" value="Creatinase_N"/>
    <property type="match status" value="1"/>
</dbReference>
<evidence type="ECO:0000256" key="2">
    <source>
        <dbReference type="ARBA" id="ARBA00022801"/>
    </source>
</evidence>
<dbReference type="PANTHER" id="PTHR46112">
    <property type="entry name" value="AMINOPEPTIDASE"/>
    <property type="match status" value="1"/>
</dbReference>
<dbReference type="PANTHER" id="PTHR46112:SF2">
    <property type="entry name" value="XAA-PRO AMINOPEPTIDASE P-RELATED"/>
    <property type="match status" value="1"/>
</dbReference>
<comment type="similarity">
    <text evidence="3">Belongs to the peptidase M24B family.</text>
</comment>
<evidence type="ECO:0000313" key="6">
    <source>
        <dbReference type="EMBL" id="QNO52820.1"/>
    </source>
</evidence>
<dbReference type="Gene3D" id="3.90.230.10">
    <property type="entry name" value="Creatinase/methionine aminopeptidase superfamily"/>
    <property type="match status" value="1"/>
</dbReference>
<proteinExistence type="inferred from homology"/>
<protein>
    <submittedName>
        <fullName evidence="6">Xaa-Pro dipeptidase</fullName>
        <ecNumber evidence="6">3.4.13.9</ecNumber>
    </submittedName>
</protein>
<keyword evidence="6" id="KW-0224">Dipeptidase</keyword>
<evidence type="ECO:0000259" key="4">
    <source>
        <dbReference type="Pfam" id="PF00557"/>
    </source>
</evidence>
<name>A0A7G9YXT6_9EURY</name>
<dbReference type="InterPro" id="IPR029149">
    <property type="entry name" value="Creatin/AminoP/Spt16_N"/>
</dbReference>
<dbReference type="InterPro" id="IPR036005">
    <property type="entry name" value="Creatinase/aminopeptidase-like"/>
</dbReference>
<keyword evidence="2 6" id="KW-0378">Hydrolase</keyword>
<sequence>MKNMLMPKPLLMVSGSMHNADMYYATHFLAVDPFIYLRVPHEGKDILVVSQMEYERARKESMVTEIRSSLDYGSDLKTEELITKILLEEHINAIEVPRNFPLFTAEELRKNGIEVVPVEEEPIITKEREIKDENEIDCMRKAQRATEHAMGIAIAAIKKSSVRDNILIENGEVLTSEKIKAYIEHDLIDSGCTCDGGEPIVACGKRAADPHFTGTGSLLADEPIIIDIFPRLKRERYYADMTRTVVKGEPGKAIKEMYEAVLAAQNAALARVKEGVTCKTLHNIVCDVFEERGYETIRKRSKKGFIHSTGHGVGLDLHENPRVADNDYELRKGNVITIEPGLYDPEVGGVRLEDMVLVWKNGCENLTKFEKNLMI</sequence>
<reference evidence="6" key="1">
    <citation type="submission" date="2020-06" db="EMBL/GenBank/DDBJ databases">
        <title>Unique genomic features of the anaerobic methanotrophic archaea.</title>
        <authorList>
            <person name="Chadwick G.L."/>
            <person name="Skennerton C.T."/>
            <person name="Laso-Perez R."/>
            <person name="Leu A.O."/>
            <person name="Speth D.R."/>
            <person name="Yu H."/>
            <person name="Morgan-Lang C."/>
            <person name="Hatzenpichler R."/>
            <person name="Goudeau D."/>
            <person name="Malmstrom R."/>
            <person name="Brazelton W.J."/>
            <person name="Woyke T."/>
            <person name="Hallam S.J."/>
            <person name="Tyson G.W."/>
            <person name="Wegener G."/>
            <person name="Boetius A."/>
            <person name="Orphan V."/>
        </authorList>
    </citation>
    <scope>NUCLEOTIDE SEQUENCE</scope>
</reference>
<dbReference type="GO" id="GO:0102009">
    <property type="term" value="F:proline dipeptidase activity"/>
    <property type="evidence" value="ECO:0007669"/>
    <property type="project" value="UniProtKB-EC"/>
</dbReference>